<gene>
    <name evidence="10" type="primary">LOC121135247</name>
</gene>
<name>A0ABM2WFN4_MESAU</name>
<evidence type="ECO:0000256" key="4">
    <source>
        <dbReference type="ARBA" id="ARBA00022723"/>
    </source>
</evidence>
<dbReference type="PANTHER" id="PTHR11431">
    <property type="entry name" value="FERRITIN"/>
    <property type="match status" value="1"/>
</dbReference>
<dbReference type="CDD" id="cd01056">
    <property type="entry name" value="Euk_Ferritin"/>
    <property type="match status" value="1"/>
</dbReference>
<dbReference type="PROSITE" id="PS50905">
    <property type="entry name" value="FERRITIN_LIKE"/>
    <property type="match status" value="1"/>
</dbReference>
<dbReference type="InterPro" id="IPR009040">
    <property type="entry name" value="Ferritin-like_diiron"/>
</dbReference>
<comment type="similarity">
    <text evidence="2 7">Belongs to the ferritin family.</text>
</comment>
<dbReference type="Proteomes" id="UP000886700">
    <property type="component" value="Unplaced"/>
</dbReference>
<reference evidence="10" key="1">
    <citation type="submission" date="2025-08" db="UniProtKB">
        <authorList>
            <consortium name="RefSeq"/>
        </authorList>
    </citation>
    <scope>IDENTIFICATION</scope>
    <source>
        <tissue evidence="10">Liver</tissue>
    </source>
</reference>
<evidence type="ECO:0000256" key="7">
    <source>
        <dbReference type="RuleBase" id="RU361145"/>
    </source>
</evidence>
<evidence type="ECO:0000313" key="10">
    <source>
        <dbReference type="RefSeq" id="XP_040589700.1"/>
    </source>
</evidence>
<evidence type="ECO:0000256" key="1">
    <source>
        <dbReference type="ARBA" id="ARBA00004419"/>
    </source>
</evidence>
<keyword evidence="9" id="KW-1185">Reference proteome</keyword>
<keyword evidence="4 7" id="KW-0479">Metal-binding</keyword>
<protein>
    <recommendedName>
        <fullName evidence="7">Ferritin</fullName>
    </recommendedName>
</protein>
<dbReference type="RefSeq" id="XP_040589700.1">
    <property type="nucleotide sequence ID" value="XM_040733766.1"/>
</dbReference>
<dbReference type="Gene3D" id="1.20.1260.10">
    <property type="match status" value="1"/>
</dbReference>
<evidence type="ECO:0000256" key="6">
    <source>
        <dbReference type="ARBA" id="ARBA00047990"/>
    </source>
</evidence>
<dbReference type="InterPro" id="IPR008331">
    <property type="entry name" value="Ferritin_DPS_dom"/>
</dbReference>
<evidence type="ECO:0000256" key="2">
    <source>
        <dbReference type="ARBA" id="ARBA00007513"/>
    </source>
</evidence>
<sequence length="221" mass="25215">MGFLRKSRRRQRNRCPLRSSRATPAYPLVFMAPPMVLAPPMVSPPSQVRHNYHFDCEAAVNRLVQLQLCNSYVYLSMAFYFDREDVAQENLASFFLNKSHECSAHAEMFLELQNQRGGRISLRSVSKPDRDDWISGLKAMEHALRLELTTNQSLVALQQLAASKSDAHLCSFLKNHFLNKQIEILKVISGYVTNMRQMGSPDDGMAEYLFGKLTLADNKEN</sequence>
<accession>A0ABM2WFN4</accession>
<evidence type="ECO:0000313" key="9">
    <source>
        <dbReference type="Proteomes" id="UP000886700"/>
    </source>
</evidence>
<feature type="domain" description="Ferritin-like diiron" evidence="8">
    <location>
        <begin position="50"/>
        <end position="199"/>
    </location>
</feature>
<comment type="catalytic activity">
    <reaction evidence="6">
        <text>4 Fe(2+) + O2 + 4 H(+) = 4 Fe(3+) + 2 H2O</text>
        <dbReference type="Rhea" id="RHEA:11148"/>
        <dbReference type="ChEBI" id="CHEBI:15377"/>
        <dbReference type="ChEBI" id="CHEBI:15378"/>
        <dbReference type="ChEBI" id="CHEBI:15379"/>
        <dbReference type="ChEBI" id="CHEBI:29033"/>
        <dbReference type="ChEBI" id="CHEBI:29034"/>
        <dbReference type="EC" id="1.16.3.1"/>
    </reaction>
</comment>
<keyword evidence="3 7" id="KW-0409">Iron storage</keyword>
<dbReference type="InterPro" id="IPR012347">
    <property type="entry name" value="Ferritin-like"/>
</dbReference>
<evidence type="ECO:0000256" key="5">
    <source>
        <dbReference type="ARBA" id="ARBA00023004"/>
    </source>
</evidence>
<keyword evidence="5 7" id="KW-0408">Iron</keyword>
<dbReference type="InterPro" id="IPR001519">
    <property type="entry name" value="Ferritin"/>
</dbReference>
<comment type="function">
    <text evidence="7">Stores iron in a soluble, non-toxic, readily available form. Important for iron homeostasis. Iron is taken up in the ferrous form and deposited as ferric hydroxides after oxidation.</text>
</comment>
<evidence type="ECO:0000259" key="8">
    <source>
        <dbReference type="PROSITE" id="PS50905"/>
    </source>
</evidence>
<comment type="subcellular location">
    <subcellularLocation>
        <location evidence="1">Cytoplasmic vesicle</location>
        <location evidence="1">Autophagosome</location>
    </subcellularLocation>
</comment>
<dbReference type="SUPFAM" id="SSF47240">
    <property type="entry name" value="Ferritin-like"/>
    <property type="match status" value="1"/>
</dbReference>
<dbReference type="PANTHER" id="PTHR11431:SF37">
    <property type="entry name" value="FERRITIN HEAVY CHAIN"/>
    <property type="match status" value="1"/>
</dbReference>
<organism evidence="9 10">
    <name type="scientific">Mesocricetus auratus</name>
    <name type="common">Golden hamster</name>
    <dbReference type="NCBI Taxonomy" id="10036"/>
    <lineage>
        <taxon>Eukaryota</taxon>
        <taxon>Metazoa</taxon>
        <taxon>Chordata</taxon>
        <taxon>Craniata</taxon>
        <taxon>Vertebrata</taxon>
        <taxon>Euteleostomi</taxon>
        <taxon>Mammalia</taxon>
        <taxon>Eutheria</taxon>
        <taxon>Euarchontoglires</taxon>
        <taxon>Glires</taxon>
        <taxon>Rodentia</taxon>
        <taxon>Myomorpha</taxon>
        <taxon>Muroidea</taxon>
        <taxon>Cricetidae</taxon>
        <taxon>Cricetinae</taxon>
        <taxon>Mesocricetus</taxon>
    </lineage>
</organism>
<evidence type="ECO:0000256" key="3">
    <source>
        <dbReference type="ARBA" id="ARBA00022434"/>
    </source>
</evidence>
<dbReference type="Pfam" id="PF00210">
    <property type="entry name" value="Ferritin"/>
    <property type="match status" value="1"/>
</dbReference>
<dbReference type="GeneID" id="121135247"/>
<dbReference type="InterPro" id="IPR009078">
    <property type="entry name" value="Ferritin-like_SF"/>
</dbReference>
<proteinExistence type="inferred from homology"/>